<evidence type="ECO:0000256" key="10">
    <source>
        <dbReference type="ARBA" id="ARBA00022723"/>
    </source>
</evidence>
<evidence type="ECO:0000256" key="15">
    <source>
        <dbReference type="PIRSR" id="PIRSR605511-2"/>
    </source>
</evidence>
<protein>
    <recommendedName>
        <fullName evidence="8">Regucalcin</fullName>
        <ecNumber evidence="7">3.1.1.17</ecNumber>
    </recommendedName>
    <alternativeName>
        <fullName evidence="13">Gluconolactonase</fullName>
    </alternativeName>
</protein>
<dbReference type="Pfam" id="PF08450">
    <property type="entry name" value="SGL"/>
    <property type="match status" value="1"/>
</dbReference>
<dbReference type="EC" id="3.1.1.17" evidence="7"/>
<accession>A0A1I4QV83</accession>
<evidence type="ECO:0000313" key="17">
    <source>
        <dbReference type="EMBL" id="SFM43613.1"/>
    </source>
</evidence>
<evidence type="ECO:0000256" key="7">
    <source>
        <dbReference type="ARBA" id="ARBA00013227"/>
    </source>
</evidence>
<evidence type="ECO:0000256" key="9">
    <source>
        <dbReference type="ARBA" id="ARBA00022490"/>
    </source>
</evidence>
<name>A0A1I4QV83_9BACI</name>
<evidence type="ECO:0000256" key="14">
    <source>
        <dbReference type="PIRSR" id="PIRSR605511-1"/>
    </source>
</evidence>
<comment type="cofactor">
    <cofactor evidence="3">
        <name>Mn(2+)</name>
        <dbReference type="ChEBI" id="CHEBI:29035"/>
    </cofactor>
</comment>
<keyword evidence="15" id="KW-0862">Zinc</keyword>
<dbReference type="RefSeq" id="WP_407690193.1">
    <property type="nucleotide sequence ID" value="NZ_FOTY01000050.1"/>
</dbReference>
<keyword evidence="9" id="KW-0963">Cytoplasm</keyword>
<evidence type="ECO:0000256" key="12">
    <source>
        <dbReference type="ARBA" id="ARBA00022837"/>
    </source>
</evidence>
<evidence type="ECO:0000256" key="4">
    <source>
        <dbReference type="ARBA" id="ARBA00001946"/>
    </source>
</evidence>
<dbReference type="GO" id="GO:0030234">
    <property type="term" value="F:enzyme regulator activity"/>
    <property type="evidence" value="ECO:0007669"/>
    <property type="project" value="InterPro"/>
</dbReference>
<dbReference type="InterPro" id="IPR008367">
    <property type="entry name" value="Regucalcin"/>
</dbReference>
<keyword evidence="11" id="KW-0378">Hydrolase</keyword>
<dbReference type="PANTHER" id="PTHR10907">
    <property type="entry name" value="REGUCALCIN"/>
    <property type="match status" value="1"/>
</dbReference>
<comment type="cofactor">
    <cofactor evidence="4">
        <name>Mg(2+)</name>
        <dbReference type="ChEBI" id="CHEBI:18420"/>
    </cofactor>
</comment>
<comment type="cofactor">
    <cofactor evidence="2">
        <name>Ca(2+)</name>
        <dbReference type="ChEBI" id="CHEBI:29108"/>
    </cofactor>
</comment>
<evidence type="ECO:0000256" key="5">
    <source>
        <dbReference type="ARBA" id="ARBA00004496"/>
    </source>
</evidence>
<feature type="binding site" evidence="15">
    <location>
        <position position="17"/>
    </location>
    <ligand>
        <name>a divalent metal cation</name>
        <dbReference type="ChEBI" id="CHEBI:60240"/>
    </ligand>
</feature>
<comment type="catalytic activity">
    <reaction evidence="1">
        <text>D-glucono-1,5-lactone + H2O = D-gluconate + H(+)</text>
        <dbReference type="Rhea" id="RHEA:10440"/>
        <dbReference type="ChEBI" id="CHEBI:15377"/>
        <dbReference type="ChEBI" id="CHEBI:15378"/>
        <dbReference type="ChEBI" id="CHEBI:16217"/>
        <dbReference type="ChEBI" id="CHEBI:18391"/>
        <dbReference type="EC" id="3.1.1.17"/>
    </reaction>
</comment>
<comment type="similarity">
    <text evidence="6">Belongs to the SMP-30/CGR1 family.</text>
</comment>
<dbReference type="GO" id="GO:0004341">
    <property type="term" value="F:gluconolactonase activity"/>
    <property type="evidence" value="ECO:0007669"/>
    <property type="project" value="UniProtKB-EC"/>
</dbReference>
<dbReference type="PRINTS" id="PR01790">
    <property type="entry name" value="SMP30FAMILY"/>
</dbReference>
<feature type="binding site" evidence="15">
    <location>
        <position position="148"/>
    </location>
    <ligand>
        <name>a divalent metal cation</name>
        <dbReference type="ChEBI" id="CHEBI:60240"/>
    </ligand>
</feature>
<evidence type="ECO:0000256" key="8">
    <source>
        <dbReference type="ARBA" id="ARBA00016808"/>
    </source>
</evidence>
<evidence type="ECO:0000256" key="11">
    <source>
        <dbReference type="ARBA" id="ARBA00022801"/>
    </source>
</evidence>
<evidence type="ECO:0000259" key="16">
    <source>
        <dbReference type="Pfam" id="PF08450"/>
    </source>
</evidence>
<dbReference type="InterPro" id="IPR005511">
    <property type="entry name" value="SMP-30"/>
</dbReference>
<evidence type="ECO:0000256" key="3">
    <source>
        <dbReference type="ARBA" id="ARBA00001936"/>
    </source>
</evidence>
<dbReference type="InterPro" id="IPR013658">
    <property type="entry name" value="SGL"/>
</dbReference>
<gene>
    <name evidence="17" type="ORF">SAMN04488054_15011</name>
</gene>
<feature type="active site" description="Proton donor/acceptor" evidence="14">
    <location>
        <position position="198"/>
    </location>
</feature>
<sequence length="292" mass="32446">MNKKAELIVDEKALLGEGPTWDEHQNVLYWVDIMGENIHRYDPKQQINQTINAGQEPGAVVVHKDSELIGAMQHGFYRINFDRETFELVVDPEEHLPGNRFNDGKVDPAGRFWAGTMAYSKQKDQAALYCLTPEFTCSQKVGHIGISNGLAWSADCKTMYFIDTPTLEVSAFDYDIAAGGISNRRPVIIFSGNDGRPDGMTMDAEGMLWIAHFGGWKVSRWNPETGECLEEIEVPASQVTSCVFGGEDLRTLYITTARNKLDEEQLDIEPHAGGLFALNPGVKGTLSRRFGG</sequence>
<reference evidence="17 18" key="1">
    <citation type="submission" date="2016-10" db="EMBL/GenBank/DDBJ databases">
        <authorList>
            <person name="de Groot N.N."/>
        </authorList>
    </citation>
    <scope>NUCLEOTIDE SEQUENCE [LARGE SCALE GENOMIC DNA]</scope>
    <source>
        <strain evidence="17 18">CGMCC 1.6134</strain>
    </source>
</reference>
<evidence type="ECO:0000256" key="1">
    <source>
        <dbReference type="ARBA" id="ARBA00001589"/>
    </source>
</evidence>
<dbReference type="GO" id="GO:0019853">
    <property type="term" value="P:L-ascorbic acid biosynthetic process"/>
    <property type="evidence" value="ECO:0007669"/>
    <property type="project" value="TreeGrafter"/>
</dbReference>
<dbReference type="FunFam" id="2.120.10.30:FF:000027">
    <property type="entry name" value="Regucalcin homologue"/>
    <property type="match status" value="1"/>
</dbReference>
<dbReference type="GO" id="GO:0005737">
    <property type="term" value="C:cytoplasm"/>
    <property type="evidence" value="ECO:0007669"/>
    <property type="project" value="UniProtKB-SubCell"/>
</dbReference>
<feature type="binding site" evidence="15">
    <location>
        <position position="198"/>
    </location>
    <ligand>
        <name>a divalent metal cation</name>
        <dbReference type="ChEBI" id="CHEBI:60240"/>
    </ligand>
</feature>
<proteinExistence type="inferred from homology"/>
<dbReference type="SUPFAM" id="SSF63829">
    <property type="entry name" value="Calcium-dependent phosphotriesterase"/>
    <property type="match status" value="1"/>
</dbReference>
<evidence type="ECO:0000256" key="6">
    <source>
        <dbReference type="ARBA" id="ARBA00008853"/>
    </source>
</evidence>
<dbReference type="PANTHER" id="PTHR10907:SF47">
    <property type="entry name" value="REGUCALCIN"/>
    <property type="match status" value="1"/>
</dbReference>
<dbReference type="Proteomes" id="UP000199668">
    <property type="component" value="Unassembled WGS sequence"/>
</dbReference>
<comment type="cofactor">
    <cofactor evidence="15">
        <name>Zn(2+)</name>
        <dbReference type="ChEBI" id="CHEBI:29105"/>
    </cofactor>
    <text evidence="15">Binds 1 divalent metal cation per subunit.</text>
</comment>
<organism evidence="17 18">
    <name type="scientific">Salibacterium qingdaonense</name>
    <dbReference type="NCBI Taxonomy" id="266892"/>
    <lineage>
        <taxon>Bacteria</taxon>
        <taxon>Bacillati</taxon>
        <taxon>Bacillota</taxon>
        <taxon>Bacilli</taxon>
        <taxon>Bacillales</taxon>
        <taxon>Bacillaceae</taxon>
    </lineage>
</organism>
<evidence type="ECO:0000256" key="13">
    <source>
        <dbReference type="ARBA" id="ARBA00032464"/>
    </source>
</evidence>
<feature type="binding site" evidence="15">
    <location>
        <position position="100"/>
    </location>
    <ligand>
        <name>substrate</name>
    </ligand>
</feature>
<feature type="binding site" evidence="15">
    <location>
        <position position="102"/>
    </location>
    <ligand>
        <name>substrate</name>
    </ligand>
</feature>
<dbReference type="AlphaFoldDB" id="A0A1I4QV83"/>
<evidence type="ECO:0000256" key="2">
    <source>
        <dbReference type="ARBA" id="ARBA00001913"/>
    </source>
</evidence>
<comment type="subcellular location">
    <subcellularLocation>
        <location evidence="5">Cytoplasm</location>
    </subcellularLocation>
</comment>
<dbReference type="InterPro" id="IPR011042">
    <property type="entry name" value="6-blade_b-propeller_TolB-like"/>
</dbReference>
<dbReference type="Gene3D" id="2.120.10.30">
    <property type="entry name" value="TolB, C-terminal domain"/>
    <property type="match status" value="1"/>
</dbReference>
<keyword evidence="12" id="KW-0106">Calcium</keyword>
<evidence type="ECO:0000313" key="18">
    <source>
        <dbReference type="Proteomes" id="UP000199668"/>
    </source>
</evidence>
<dbReference type="PRINTS" id="PR01791">
    <property type="entry name" value="REGUCALCIN"/>
</dbReference>
<keyword evidence="10 15" id="KW-0479">Metal-binding</keyword>
<keyword evidence="18" id="KW-1185">Reference proteome</keyword>
<dbReference type="GO" id="GO:0005509">
    <property type="term" value="F:calcium ion binding"/>
    <property type="evidence" value="ECO:0007669"/>
    <property type="project" value="InterPro"/>
</dbReference>
<dbReference type="STRING" id="266892.SAMN04488054_15011"/>
<dbReference type="EMBL" id="FOTY01000050">
    <property type="protein sequence ID" value="SFM43613.1"/>
    <property type="molecule type" value="Genomic_DNA"/>
</dbReference>
<feature type="domain" description="SMP-30/Gluconolactonase/LRE-like region" evidence="16">
    <location>
        <begin position="15"/>
        <end position="258"/>
    </location>
</feature>